<dbReference type="Proteomes" id="UP000054317">
    <property type="component" value="Unassembled WGS sequence"/>
</dbReference>
<feature type="signal peptide" evidence="1">
    <location>
        <begin position="1"/>
        <end position="23"/>
    </location>
</feature>
<evidence type="ECO:0000313" key="3">
    <source>
        <dbReference type="Proteomes" id="UP000054317"/>
    </source>
</evidence>
<accession>R7S7H9</accession>
<gene>
    <name evidence="2" type="ORF">TRAVEDRAFT_136281</name>
</gene>
<sequence>MLQPLNILTLLFTIAWCCATVLGAPQKIDNTSPEIQYTGAWSMFNTPGDGDFGNTLAFSQDNLDTAKLQFSGTSVTVFGALKPVGTWNMHSAYYLDDSSPVGFIPNPLVASEQHQVTFYSSGPLSDGPHTLTI</sequence>
<keyword evidence="3" id="KW-1185">Reference proteome</keyword>
<dbReference type="RefSeq" id="XP_008045114.1">
    <property type="nucleotide sequence ID" value="XM_008046923.1"/>
</dbReference>
<dbReference type="KEGG" id="tvs:TRAVEDRAFT_136281"/>
<protein>
    <recommendedName>
        <fullName evidence="4">Lipocalin-like domain-containing protein</fullName>
    </recommendedName>
</protein>
<dbReference type="EMBL" id="JH711797">
    <property type="protein sequence ID" value="EIW52008.1"/>
    <property type="molecule type" value="Genomic_DNA"/>
</dbReference>
<keyword evidence="1" id="KW-0732">Signal</keyword>
<evidence type="ECO:0000313" key="2">
    <source>
        <dbReference type="EMBL" id="EIW52008.1"/>
    </source>
</evidence>
<reference evidence="3" key="1">
    <citation type="journal article" date="2012" name="Science">
        <title>The Paleozoic origin of enzymatic lignin decomposition reconstructed from 31 fungal genomes.</title>
        <authorList>
            <person name="Floudas D."/>
            <person name="Binder M."/>
            <person name="Riley R."/>
            <person name="Barry K."/>
            <person name="Blanchette R.A."/>
            <person name="Henrissat B."/>
            <person name="Martinez A.T."/>
            <person name="Otillar R."/>
            <person name="Spatafora J.W."/>
            <person name="Yadav J.S."/>
            <person name="Aerts A."/>
            <person name="Benoit I."/>
            <person name="Boyd A."/>
            <person name="Carlson A."/>
            <person name="Copeland A."/>
            <person name="Coutinho P.M."/>
            <person name="de Vries R.P."/>
            <person name="Ferreira P."/>
            <person name="Findley K."/>
            <person name="Foster B."/>
            <person name="Gaskell J."/>
            <person name="Glotzer D."/>
            <person name="Gorecki P."/>
            <person name="Heitman J."/>
            <person name="Hesse C."/>
            <person name="Hori C."/>
            <person name="Igarashi K."/>
            <person name="Jurgens J.A."/>
            <person name="Kallen N."/>
            <person name="Kersten P."/>
            <person name="Kohler A."/>
            <person name="Kuees U."/>
            <person name="Kumar T.K.A."/>
            <person name="Kuo A."/>
            <person name="LaButti K."/>
            <person name="Larrondo L.F."/>
            <person name="Lindquist E."/>
            <person name="Ling A."/>
            <person name="Lombard V."/>
            <person name="Lucas S."/>
            <person name="Lundell T."/>
            <person name="Martin R."/>
            <person name="McLaughlin D.J."/>
            <person name="Morgenstern I."/>
            <person name="Morin E."/>
            <person name="Murat C."/>
            <person name="Nagy L.G."/>
            <person name="Nolan M."/>
            <person name="Ohm R.A."/>
            <person name="Patyshakuliyeva A."/>
            <person name="Rokas A."/>
            <person name="Ruiz-Duenas F.J."/>
            <person name="Sabat G."/>
            <person name="Salamov A."/>
            <person name="Samejima M."/>
            <person name="Schmutz J."/>
            <person name="Slot J.C."/>
            <person name="St John F."/>
            <person name="Stenlid J."/>
            <person name="Sun H."/>
            <person name="Sun S."/>
            <person name="Syed K."/>
            <person name="Tsang A."/>
            <person name="Wiebenga A."/>
            <person name="Young D."/>
            <person name="Pisabarro A."/>
            <person name="Eastwood D.C."/>
            <person name="Martin F."/>
            <person name="Cullen D."/>
            <person name="Grigoriev I.V."/>
            <person name="Hibbett D.S."/>
        </authorList>
    </citation>
    <scope>NUCLEOTIDE SEQUENCE [LARGE SCALE GENOMIC DNA]</scope>
    <source>
        <strain evidence="3">FP-101664</strain>
    </source>
</reference>
<dbReference type="OrthoDB" id="3265734at2759"/>
<dbReference type="AlphaFoldDB" id="R7S7H9"/>
<proteinExistence type="predicted"/>
<feature type="chain" id="PRO_5004444677" description="Lipocalin-like domain-containing protein" evidence="1">
    <location>
        <begin position="24"/>
        <end position="133"/>
    </location>
</feature>
<evidence type="ECO:0008006" key="4">
    <source>
        <dbReference type="Google" id="ProtNLM"/>
    </source>
</evidence>
<dbReference type="GeneID" id="19408887"/>
<feature type="non-terminal residue" evidence="2">
    <location>
        <position position="133"/>
    </location>
</feature>
<organism evidence="2 3">
    <name type="scientific">Trametes versicolor (strain FP-101664)</name>
    <name type="common">White-rot fungus</name>
    <name type="synonym">Coriolus versicolor</name>
    <dbReference type="NCBI Taxonomy" id="717944"/>
    <lineage>
        <taxon>Eukaryota</taxon>
        <taxon>Fungi</taxon>
        <taxon>Dikarya</taxon>
        <taxon>Basidiomycota</taxon>
        <taxon>Agaricomycotina</taxon>
        <taxon>Agaricomycetes</taxon>
        <taxon>Polyporales</taxon>
        <taxon>Polyporaceae</taxon>
        <taxon>Trametes</taxon>
    </lineage>
</organism>
<name>R7S7H9_TRAVS</name>
<dbReference type="Gene3D" id="2.60.120.260">
    <property type="entry name" value="Galactose-binding domain-like"/>
    <property type="match status" value="1"/>
</dbReference>
<evidence type="ECO:0000256" key="1">
    <source>
        <dbReference type="SAM" id="SignalP"/>
    </source>
</evidence>